<accession>A0A2T3J536</accession>
<protein>
    <submittedName>
        <fullName evidence="9">DNA ligase</fullName>
    </submittedName>
</protein>
<dbReference type="Gene3D" id="2.40.50.140">
    <property type="entry name" value="Nucleic acid-binding proteins"/>
    <property type="match status" value="1"/>
</dbReference>
<dbReference type="OrthoDB" id="9782700at2"/>
<dbReference type="Gene3D" id="3.30.1490.70">
    <property type="match status" value="1"/>
</dbReference>
<dbReference type="Pfam" id="PF01068">
    <property type="entry name" value="DNA_ligase_A_M"/>
    <property type="match status" value="1"/>
</dbReference>
<feature type="signal peptide" evidence="7">
    <location>
        <begin position="1"/>
        <end position="31"/>
    </location>
</feature>
<dbReference type="GO" id="GO:0006310">
    <property type="term" value="P:DNA recombination"/>
    <property type="evidence" value="ECO:0007669"/>
    <property type="project" value="InterPro"/>
</dbReference>
<evidence type="ECO:0000256" key="3">
    <source>
        <dbReference type="ARBA" id="ARBA00022705"/>
    </source>
</evidence>
<dbReference type="GO" id="GO:0006281">
    <property type="term" value="P:DNA repair"/>
    <property type="evidence" value="ECO:0007669"/>
    <property type="project" value="UniProtKB-KW"/>
</dbReference>
<dbReference type="GO" id="GO:0006260">
    <property type="term" value="P:DNA replication"/>
    <property type="evidence" value="ECO:0007669"/>
    <property type="project" value="UniProtKB-KW"/>
</dbReference>
<dbReference type="GO" id="GO:0003910">
    <property type="term" value="F:DNA ligase (ATP) activity"/>
    <property type="evidence" value="ECO:0007669"/>
    <property type="project" value="UniProtKB-EC"/>
</dbReference>
<evidence type="ECO:0000256" key="7">
    <source>
        <dbReference type="SAM" id="SignalP"/>
    </source>
</evidence>
<dbReference type="Proteomes" id="UP000241222">
    <property type="component" value="Unassembled WGS sequence"/>
</dbReference>
<evidence type="ECO:0000256" key="2">
    <source>
        <dbReference type="ARBA" id="ARBA00022598"/>
    </source>
</evidence>
<comment type="caution">
    <text evidence="9">The sequence shown here is derived from an EMBL/GenBank/DDBJ whole genome shotgun (WGS) entry which is preliminary data.</text>
</comment>
<keyword evidence="2 9" id="KW-0436">Ligase</keyword>
<dbReference type="CDD" id="cd07896">
    <property type="entry name" value="Adenylation_kDNA_ligase_like"/>
    <property type="match status" value="1"/>
</dbReference>
<keyword evidence="3" id="KW-0235">DNA replication</keyword>
<keyword evidence="10" id="KW-1185">Reference proteome</keyword>
<keyword evidence="7" id="KW-0732">Signal</keyword>
<name>A0A2T3J536_9GAMM</name>
<keyword evidence="4" id="KW-0227">DNA damage</keyword>
<dbReference type="Gene3D" id="3.30.470.30">
    <property type="entry name" value="DNA ligase/mRNA capping enzyme"/>
    <property type="match status" value="1"/>
</dbReference>
<proteinExistence type="predicted"/>
<dbReference type="RefSeq" id="WP_107347749.1">
    <property type="nucleotide sequence ID" value="NZ_PYMH01000001.1"/>
</dbReference>
<dbReference type="EMBL" id="PYMH01000001">
    <property type="protein sequence ID" value="PSU36395.1"/>
    <property type="molecule type" value="Genomic_DNA"/>
</dbReference>
<evidence type="ECO:0000313" key="10">
    <source>
        <dbReference type="Proteomes" id="UP000241222"/>
    </source>
</evidence>
<dbReference type="InterPro" id="IPR050326">
    <property type="entry name" value="NAD_dep_DNA_ligaseB"/>
</dbReference>
<dbReference type="GO" id="GO:0005524">
    <property type="term" value="F:ATP binding"/>
    <property type="evidence" value="ECO:0007669"/>
    <property type="project" value="InterPro"/>
</dbReference>
<evidence type="ECO:0000313" key="9">
    <source>
        <dbReference type="EMBL" id="PSU36395.1"/>
    </source>
</evidence>
<dbReference type="SUPFAM" id="SSF50249">
    <property type="entry name" value="Nucleic acid-binding proteins"/>
    <property type="match status" value="1"/>
</dbReference>
<dbReference type="AlphaFoldDB" id="A0A2T3J536"/>
<dbReference type="PANTHER" id="PTHR47810">
    <property type="entry name" value="DNA LIGASE"/>
    <property type="match status" value="1"/>
</dbReference>
<keyword evidence="5" id="KW-0234">DNA repair</keyword>
<gene>
    <name evidence="9" type="ORF">C9I99_05220</name>
</gene>
<evidence type="ECO:0000256" key="5">
    <source>
        <dbReference type="ARBA" id="ARBA00023204"/>
    </source>
</evidence>
<evidence type="ECO:0000256" key="6">
    <source>
        <dbReference type="ARBA" id="ARBA00034003"/>
    </source>
</evidence>
<evidence type="ECO:0000256" key="4">
    <source>
        <dbReference type="ARBA" id="ARBA00022763"/>
    </source>
</evidence>
<dbReference type="PROSITE" id="PS50160">
    <property type="entry name" value="DNA_LIGASE_A3"/>
    <property type="match status" value="1"/>
</dbReference>
<dbReference type="PANTHER" id="PTHR47810:SF1">
    <property type="entry name" value="DNA LIGASE B"/>
    <property type="match status" value="1"/>
</dbReference>
<comment type="catalytic activity">
    <reaction evidence="6">
        <text>ATP + (deoxyribonucleotide)n-3'-hydroxyl + 5'-phospho-(deoxyribonucleotide)m = (deoxyribonucleotide)n+m + AMP + diphosphate.</text>
        <dbReference type="EC" id="6.5.1.1"/>
    </reaction>
</comment>
<evidence type="ECO:0000259" key="8">
    <source>
        <dbReference type="PROSITE" id="PS50160"/>
    </source>
</evidence>
<dbReference type="Pfam" id="PF14743">
    <property type="entry name" value="DNA_ligase_OB_2"/>
    <property type="match status" value="1"/>
</dbReference>
<dbReference type="InterPro" id="IPR012340">
    <property type="entry name" value="NA-bd_OB-fold"/>
</dbReference>
<feature type="chain" id="PRO_5015641446" evidence="7">
    <location>
        <begin position="32"/>
        <end position="303"/>
    </location>
</feature>
<dbReference type="NCBIfam" id="NF006592">
    <property type="entry name" value="PRK09125.1"/>
    <property type="match status" value="1"/>
</dbReference>
<dbReference type="InterPro" id="IPR029319">
    <property type="entry name" value="DNA_ligase_OB"/>
</dbReference>
<feature type="domain" description="ATP-dependent DNA ligase family profile" evidence="8">
    <location>
        <begin position="146"/>
        <end position="251"/>
    </location>
</feature>
<sequence length="303" mass="34534">MNPLLLPPCIQLSSLSSLILFAISPFNPAFASSAIHQDLMHARSIDIQTLALNDAFQDQLHHYFASEKLDGIRAIWTGTSLVTRQGNPIIAPPWFVDVLPNNTWLEGELWVGRQQFQLVSSIVRDQKPNEKEWQKVKFMVFDSPSMDTPFEARLNALEMHIQSINQPHIQLLPQYEITNASELEHLQETIEDQKGEGIMLHRKDNLYQPGRNHQLIKIKTYQDSEAVVVGYEPGKGKYHGLMGAVWVMTPENKKFKIGTGFSDLDRQSPPALGSIIHYRFNGYTDSGIPRFARYLRVRRSPDS</sequence>
<dbReference type="InterPro" id="IPR012310">
    <property type="entry name" value="DNA_ligase_ATP-dep_cent"/>
</dbReference>
<organism evidence="9 10">
    <name type="scientific">Photobacterium lutimaris</name>
    <dbReference type="NCBI Taxonomy" id="388278"/>
    <lineage>
        <taxon>Bacteria</taxon>
        <taxon>Pseudomonadati</taxon>
        <taxon>Pseudomonadota</taxon>
        <taxon>Gammaproteobacteria</taxon>
        <taxon>Vibrionales</taxon>
        <taxon>Vibrionaceae</taxon>
        <taxon>Photobacterium</taxon>
    </lineage>
</organism>
<dbReference type="CDD" id="cd08041">
    <property type="entry name" value="OBF_kDNA_ligase_like"/>
    <property type="match status" value="1"/>
</dbReference>
<dbReference type="SUPFAM" id="SSF56091">
    <property type="entry name" value="DNA ligase/mRNA capping enzyme, catalytic domain"/>
    <property type="match status" value="1"/>
</dbReference>
<evidence type="ECO:0000256" key="1">
    <source>
        <dbReference type="ARBA" id="ARBA00001968"/>
    </source>
</evidence>
<comment type="cofactor">
    <cofactor evidence="1">
        <name>a divalent metal cation</name>
        <dbReference type="ChEBI" id="CHEBI:60240"/>
    </cofactor>
</comment>
<reference evidence="9 10" key="1">
    <citation type="submission" date="2018-03" db="EMBL/GenBank/DDBJ databases">
        <title>Whole genome sequencing of Histamine producing bacteria.</title>
        <authorList>
            <person name="Butler K."/>
        </authorList>
    </citation>
    <scope>NUCLEOTIDE SEQUENCE [LARGE SCALE GENOMIC DNA]</scope>
    <source>
        <strain evidence="9 10">JCM 13586</strain>
    </source>
</reference>